<dbReference type="PROSITE" id="PS51482">
    <property type="entry name" value="DEGV"/>
    <property type="match status" value="1"/>
</dbReference>
<geneLocation type="plasmid" evidence="2 3">
    <name>2</name>
</geneLocation>
<gene>
    <name evidence="2" type="ORF">NCTC10186_00634</name>
</gene>
<proteinExistence type="predicted"/>
<dbReference type="SUPFAM" id="SSF82549">
    <property type="entry name" value="DAK1/DegV-like"/>
    <property type="match status" value="1"/>
</dbReference>
<evidence type="ECO:0000313" key="3">
    <source>
        <dbReference type="Proteomes" id="UP000289862"/>
    </source>
</evidence>
<keyword evidence="1" id="KW-0446">Lipid-binding</keyword>
<dbReference type="PANTHER" id="PTHR33434:SF2">
    <property type="entry name" value="FATTY ACID-BINDING PROTEIN TM_1468"/>
    <property type="match status" value="1"/>
</dbReference>
<dbReference type="PANTHER" id="PTHR33434">
    <property type="entry name" value="DEGV DOMAIN-CONTAINING PROTEIN DR_1986-RELATED"/>
    <property type="match status" value="1"/>
</dbReference>
<dbReference type="NCBIfam" id="TIGR00762">
    <property type="entry name" value="DegV"/>
    <property type="match status" value="1"/>
</dbReference>
<dbReference type="Proteomes" id="UP000289862">
    <property type="component" value="Plasmid 2"/>
</dbReference>
<evidence type="ECO:0000313" key="2">
    <source>
        <dbReference type="EMBL" id="VEU73146.1"/>
    </source>
</evidence>
<dbReference type="OrthoDB" id="384457at2"/>
<dbReference type="InterPro" id="IPR050270">
    <property type="entry name" value="DegV_domain_contain"/>
</dbReference>
<keyword evidence="2" id="KW-0614">Plasmid</keyword>
<dbReference type="KEGG" id="mgal:NCTC10186_00634"/>
<dbReference type="GO" id="GO:0008289">
    <property type="term" value="F:lipid binding"/>
    <property type="evidence" value="ECO:0007669"/>
    <property type="project" value="UniProtKB-KW"/>
</dbReference>
<sequence length="282" mass="31500">MKKLGIIIDSFSGVSQSFAHELGYHFLPLQVELDNVKYEDGVVESQTILEKLTNAESFLTSLPRLELIEKAVEAASKEFQDVLVLTINENLSSTSRYIQTIAHDFPNVKVVNNHFTGIQIIKVAKYAQKLYQQGLALDQIIEKINKINEQSLTILVPTNLKYILKGGRLNTLKKLVLNTIMMIPILSYNLDGTVGMINLKRTLKGAINKAIDRVEEFIAEIGLQNYECNWMHGVDSKVNQMVVALCNERGINLANEQLTSSAIAIHTGPEAFAITVMPKIED</sequence>
<accession>A0A449B080</accession>
<reference evidence="2 3" key="1">
    <citation type="submission" date="2019-01" db="EMBL/GenBank/DDBJ databases">
        <authorList>
            <consortium name="Pathogen Informatics"/>
        </authorList>
    </citation>
    <scope>NUCLEOTIDE SEQUENCE [LARGE SCALE GENOMIC DNA]</scope>
    <source>
        <strain evidence="2 3">NCTC10186</strain>
        <plasmid evidence="3">2</plasmid>
    </source>
</reference>
<dbReference type="EMBL" id="LR215032">
    <property type="protein sequence ID" value="VEU73146.1"/>
    <property type="molecule type" value="Genomic_DNA"/>
</dbReference>
<dbReference type="Pfam" id="PF02645">
    <property type="entry name" value="DegV"/>
    <property type="match status" value="1"/>
</dbReference>
<dbReference type="InterPro" id="IPR003797">
    <property type="entry name" value="DegV"/>
</dbReference>
<dbReference type="Gene3D" id="3.30.1180.10">
    <property type="match status" value="1"/>
</dbReference>
<dbReference type="RefSeq" id="WP_119571896.1">
    <property type="nucleotide sequence ID" value="NZ_LR215032.1"/>
</dbReference>
<keyword evidence="3" id="KW-1185">Reference proteome</keyword>
<evidence type="ECO:0000256" key="1">
    <source>
        <dbReference type="ARBA" id="ARBA00023121"/>
    </source>
</evidence>
<dbReference type="Gene3D" id="3.40.50.10170">
    <property type="match status" value="1"/>
</dbReference>
<dbReference type="InterPro" id="IPR043168">
    <property type="entry name" value="DegV_C"/>
</dbReference>
<organism evidence="2 3">
    <name type="scientific">Mycoplasmopsis gallopavonis</name>
    <dbReference type="NCBI Taxonomy" id="76629"/>
    <lineage>
        <taxon>Bacteria</taxon>
        <taxon>Bacillati</taxon>
        <taxon>Mycoplasmatota</taxon>
        <taxon>Mycoplasmoidales</taxon>
        <taxon>Metamycoplasmataceae</taxon>
        <taxon>Mycoplasmopsis</taxon>
    </lineage>
</organism>
<dbReference type="AlphaFoldDB" id="A0A449B080"/>
<protein>
    <submittedName>
        <fullName evidence="2">Fatty acid-binding protein DegV-like protein</fullName>
    </submittedName>
</protein>
<name>A0A449B080_9BACT</name>